<evidence type="ECO:0000313" key="1">
    <source>
        <dbReference type="EMBL" id="KAJ4486589.1"/>
    </source>
</evidence>
<reference evidence="1" key="1">
    <citation type="submission" date="2022-08" db="EMBL/GenBank/DDBJ databases">
        <authorList>
            <consortium name="DOE Joint Genome Institute"/>
            <person name="Min B."/>
            <person name="Riley R."/>
            <person name="Sierra-Patev S."/>
            <person name="Naranjo-Ortiz M."/>
            <person name="Looney B."/>
            <person name="Konkel Z."/>
            <person name="Slot J.C."/>
            <person name="Sakamoto Y."/>
            <person name="Steenwyk J.L."/>
            <person name="Rokas A."/>
            <person name="Carro J."/>
            <person name="Camarero S."/>
            <person name="Ferreira P."/>
            <person name="Molpeceres G."/>
            <person name="Ruiz-Duenas F.J."/>
            <person name="Serrano A."/>
            <person name="Henrissat B."/>
            <person name="Drula E."/>
            <person name="Hughes K.W."/>
            <person name="Mata J.L."/>
            <person name="Ishikawa N.K."/>
            <person name="Vargas-Isla R."/>
            <person name="Ushijima S."/>
            <person name="Smith C.A."/>
            <person name="Ahrendt S."/>
            <person name="Andreopoulos W."/>
            <person name="He G."/>
            <person name="Labutti K."/>
            <person name="Lipzen A."/>
            <person name="Ng V."/>
            <person name="Sandor L."/>
            <person name="Barry K."/>
            <person name="Martinez A.T."/>
            <person name="Xiao Y."/>
            <person name="Gibbons J.G."/>
            <person name="Terashima K."/>
            <person name="Hibbett D.S."/>
            <person name="Grigoriev I.V."/>
        </authorList>
    </citation>
    <scope>NUCLEOTIDE SEQUENCE</scope>
    <source>
        <strain evidence="1">Sp2 HRB7682 ss15</strain>
    </source>
</reference>
<comment type="caution">
    <text evidence="1">The sequence shown here is derived from an EMBL/GenBank/DDBJ whole genome shotgun (WGS) entry which is preliminary data.</text>
</comment>
<reference evidence="1" key="2">
    <citation type="journal article" date="2023" name="Proc. Natl. Acad. Sci. U.S.A.">
        <title>A global phylogenomic analysis of the shiitake genus Lentinula.</title>
        <authorList>
            <person name="Sierra-Patev S."/>
            <person name="Min B."/>
            <person name="Naranjo-Ortiz M."/>
            <person name="Looney B."/>
            <person name="Konkel Z."/>
            <person name="Slot J.C."/>
            <person name="Sakamoto Y."/>
            <person name="Steenwyk J.L."/>
            <person name="Rokas A."/>
            <person name="Carro J."/>
            <person name="Camarero S."/>
            <person name="Ferreira P."/>
            <person name="Molpeceres G."/>
            <person name="Ruiz-Duenas F.J."/>
            <person name="Serrano A."/>
            <person name="Henrissat B."/>
            <person name="Drula E."/>
            <person name="Hughes K.W."/>
            <person name="Mata J.L."/>
            <person name="Ishikawa N.K."/>
            <person name="Vargas-Isla R."/>
            <person name="Ushijima S."/>
            <person name="Smith C.A."/>
            <person name="Donoghue J."/>
            <person name="Ahrendt S."/>
            <person name="Andreopoulos W."/>
            <person name="He G."/>
            <person name="LaButti K."/>
            <person name="Lipzen A."/>
            <person name="Ng V."/>
            <person name="Riley R."/>
            <person name="Sandor L."/>
            <person name="Barry K."/>
            <person name="Martinez A.T."/>
            <person name="Xiao Y."/>
            <person name="Gibbons J.G."/>
            <person name="Terashima K."/>
            <person name="Grigoriev I.V."/>
            <person name="Hibbett D."/>
        </authorList>
    </citation>
    <scope>NUCLEOTIDE SEQUENCE</scope>
    <source>
        <strain evidence="1">Sp2 HRB7682 ss15</strain>
    </source>
</reference>
<organism evidence="1 2">
    <name type="scientific">Lentinula lateritia</name>
    <dbReference type="NCBI Taxonomy" id="40482"/>
    <lineage>
        <taxon>Eukaryota</taxon>
        <taxon>Fungi</taxon>
        <taxon>Dikarya</taxon>
        <taxon>Basidiomycota</taxon>
        <taxon>Agaricomycotina</taxon>
        <taxon>Agaricomycetes</taxon>
        <taxon>Agaricomycetidae</taxon>
        <taxon>Agaricales</taxon>
        <taxon>Marasmiineae</taxon>
        <taxon>Omphalotaceae</taxon>
        <taxon>Lentinula</taxon>
    </lineage>
</organism>
<dbReference type="Gene3D" id="3.30.70.1620">
    <property type="match status" value="1"/>
</dbReference>
<dbReference type="GO" id="GO:0005694">
    <property type="term" value="C:chromosome"/>
    <property type="evidence" value="ECO:0007669"/>
    <property type="project" value="InterPro"/>
</dbReference>
<dbReference type="InterPro" id="IPR036277">
    <property type="entry name" value="SMC_hinge_sf"/>
</dbReference>
<dbReference type="GO" id="GO:0005524">
    <property type="term" value="F:ATP binding"/>
    <property type="evidence" value="ECO:0007669"/>
    <property type="project" value="InterPro"/>
</dbReference>
<dbReference type="PANTHER" id="PTHR43977">
    <property type="entry name" value="STRUCTURAL MAINTENANCE OF CHROMOSOMES PROTEIN 3"/>
    <property type="match status" value="1"/>
</dbReference>
<dbReference type="AlphaFoldDB" id="A0A9W9AMZ2"/>
<gene>
    <name evidence="1" type="ORF">C8J55DRAFT_424905</name>
</gene>
<feature type="non-terminal residue" evidence="1">
    <location>
        <position position="1"/>
    </location>
</feature>
<evidence type="ECO:0000313" key="2">
    <source>
        <dbReference type="Proteomes" id="UP001150238"/>
    </source>
</evidence>
<sequence>NDVHAKAFQQVFRQTCINKDLTVAAANVKSHGINPITLDGNKVDRKGALTGGFQIEN</sequence>
<accession>A0A9W9AMZ2</accession>
<dbReference type="GO" id="GO:0051276">
    <property type="term" value="P:chromosome organization"/>
    <property type="evidence" value="ECO:0007669"/>
    <property type="project" value="InterPro"/>
</dbReference>
<dbReference type="EMBL" id="JANVFS010000010">
    <property type="protein sequence ID" value="KAJ4486589.1"/>
    <property type="molecule type" value="Genomic_DNA"/>
</dbReference>
<dbReference type="Proteomes" id="UP001150238">
    <property type="component" value="Unassembled WGS sequence"/>
</dbReference>
<proteinExistence type="predicted"/>
<name>A0A9W9AMZ2_9AGAR</name>
<dbReference type="SUPFAM" id="SSF75553">
    <property type="entry name" value="Smc hinge domain"/>
    <property type="match status" value="1"/>
</dbReference>
<protein>
    <submittedName>
        <fullName evidence="1">Uncharacterized protein</fullName>
    </submittedName>
</protein>